<dbReference type="AlphaFoldDB" id="A0A118KHT5"/>
<name>A0A118KHT5_BURCE</name>
<protein>
    <submittedName>
        <fullName evidence="1">Uncharacterized protein</fullName>
    </submittedName>
</protein>
<gene>
    <name evidence="1" type="ORF">WS90_17025</name>
</gene>
<proteinExistence type="predicted"/>
<reference evidence="1 2" key="1">
    <citation type="submission" date="2015-11" db="EMBL/GenBank/DDBJ databases">
        <title>Expanding the genomic diversity of Burkholderia species for the development of highly accurate diagnostics.</title>
        <authorList>
            <person name="Sahl J."/>
            <person name="Keim P."/>
            <person name="Wagner D."/>
        </authorList>
    </citation>
    <scope>NUCLEOTIDE SEQUENCE [LARGE SCALE GENOMIC DNA]</scope>
    <source>
        <strain evidence="1 2">MSMB1302</strain>
    </source>
</reference>
<dbReference type="Proteomes" id="UP000069001">
    <property type="component" value="Unassembled WGS sequence"/>
</dbReference>
<accession>A0A118KHT5</accession>
<evidence type="ECO:0000313" key="1">
    <source>
        <dbReference type="EMBL" id="KVK80971.1"/>
    </source>
</evidence>
<comment type="caution">
    <text evidence="1">The sequence shown here is derived from an EMBL/GenBank/DDBJ whole genome shotgun (WGS) entry which is preliminary data.</text>
</comment>
<dbReference type="EMBL" id="LOYH01000058">
    <property type="protein sequence ID" value="KVK80971.1"/>
    <property type="molecule type" value="Genomic_DNA"/>
</dbReference>
<evidence type="ECO:0000313" key="2">
    <source>
        <dbReference type="Proteomes" id="UP000069001"/>
    </source>
</evidence>
<sequence length="59" mass="6615">MFVIDAFMLVAQPLRDVGIGFADHRMKRVHHERQPVAASECGGLPMQRADERGRVVVRG</sequence>
<organism evidence="1 2">
    <name type="scientific">Burkholderia cepacia</name>
    <name type="common">Pseudomonas cepacia</name>
    <dbReference type="NCBI Taxonomy" id="292"/>
    <lineage>
        <taxon>Bacteria</taxon>
        <taxon>Pseudomonadati</taxon>
        <taxon>Pseudomonadota</taxon>
        <taxon>Betaproteobacteria</taxon>
        <taxon>Burkholderiales</taxon>
        <taxon>Burkholderiaceae</taxon>
        <taxon>Burkholderia</taxon>
        <taxon>Burkholderia cepacia complex</taxon>
    </lineage>
</organism>